<gene>
    <name evidence="1" type="ORF">VB774_01165</name>
</gene>
<evidence type="ECO:0000313" key="2">
    <source>
        <dbReference type="Proteomes" id="UP001301388"/>
    </source>
</evidence>
<reference evidence="1 2" key="1">
    <citation type="submission" date="2023-12" db="EMBL/GenBank/DDBJ databases">
        <title>Baltic Sea Cyanobacteria.</title>
        <authorList>
            <person name="Delbaje E."/>
            <person name="Fewer D.P."/>
            <person name="Shishido T.K."/>
        </authorList>
    </citation>
    <scope>NUCLEOTIDE SEQUENCE [LARGE SCALE GENOMIC DNA]</scope>
    <source>
        <strain evidence="1 2">UHCC 0370</strain>
    </source>
</reference>
<sequence>MLDLLLSTTINTTQIQLVAQSQATIVYLPISTKQSTTPKCVTYVAKNSTGRTVRNVKVNRRNSQGKIYQERLTSSLAAGKTTSFDQCQSDGSFVNVEARQ</sequence>
<dbReference type="RefSeq" id="WP_323259164.1">
    <property type="nucleotide sequence ID" value="NZ_JAYGIE010000003.1"/>
</dbReference>
<dbReference type="EMBL" id="JAYGIE010000003">
    <property type="protein sequence ID" value="MEA5476217.1"/>
    <property type="molecule type" value="Genomic_DNA"/>
</dbReference>
<proteinExistence type="predicted"/>
<name>A0ABU5TDL1_9CYAN</name>
<protein>
    <submittedName>
        <fullName evidence="1">Uncharacterized protein</fullName>
    </submittedName>
</protein>
<evidence type="ECO:0000313" key="1">
    <source>
        <dbReference type="EMBL" id="MEA5476217.1"/>
    </source>
</evidence>
<accession>A0ABU5TDL1</accession>
<dbReference type="Proteomes" id="UP001301388">
    <property type="component" value="Unassembled WGS sequence"/>
</dbReference>
<organism evidence="1 2">
    <name type="scientific">Pseudanabaena galeata UHCC 0370</name>
    <dbReference type="NCBI Taxonomy" id="3110310"/>
    <lineage>
        <taxon>Bacteria</taxon>
        <taxon>Bacillati</taxon>
        <taxon>Cyanobacteriota</taxon>
        <taxon>Cyanophyceae</taxon>
        <taxon>Pseudanabaenales</taxon>
        <taxon>Pseudanabaenaceae</taxon>
        <taxon>Pseudanabaena</taxon>
    </lineage>
</organism>
<keyword evidence="2" id="KW-1185">Reference proteome</keyword>
<comment type="caution">
    <text evidence="1">The sequence shown here is derived from an EMBL/GenBank/DDBJ whole genome shotgun (WGS) entry which is preliminary data.</text>
</comment>